<protein>
    <submittedName>
        <fullName evidence="2">Uncharacterized protein</fullName>
    </submittedName>
</protein>
<feature type="compositionally biased region" description="Polar residues" evidence="1">
    <location>
        <begin position="24"/>
        <end position="36"/>
    </location>
</feature>
<dbReference type="EMBL" id="KV744898">
    <property type="protein sequence ID" value="OCK82134.1"/>
    <property type="molecule type" value="Genomic_DNA"/>
</dbReference>
<feature type="compositionally biased region" description="Basic and acidic residues" evidence="1">
    <location>
        <begin position="7"/>
        <end position="16"/>
    </location>
</feature>
<feature type="region of interest" description="Disordered" evidence="1">
    <location>
        <begin position="1"/>
        <end position="124"/>
    </location>
</feature>
<dbReference type="AlphaFoldDB" id="A0A8E2EE61"/>
<proteinExistence type="predicted"/>
<dbReference type="Proteomes" id="UP000250266">
    <property type="component" value="Unassembled WGS sequence"/>
</dbReference>
<keyword evidence="3" id="KW-1185">Reference proteome</keyword>
<feature type="compositionally biased region" description="Polar residues" evidence="1">
    <location>
        <begin position="76"/>
        <end position="111"/>
    </location>
</feature>
<feature type="compositionally biased region" description="Polar residues" evidence="1">
    <location>
        <begin position="422"/>
        <end position="431"/>
    </location>
</feature>
<feature type="region of interest" description="Disordered" evidence="1">
    <location>
        <begin position="349"/>
        <end position="372"/>
    </location>
</feature>
<sequence>MKPPRRATRDKAPVKLDEEEYYDNTIQTFIKTQTPSGRKISDSESRRNSGASWKKGGSGSRCSSRASRTSWDSLDAGTSGTASSGPKSVNTESCPSSVSGQEFQHTESPVNVSIGPKDESFDGDVSDFIPGDSGRFRVPYYGESATDILLGEGDLGYEPVDLEEAMQSLRKAGGFRKPETDINSKEKGADLYPSANNRWPNLNGRLNNAAGRYGANRINLANLNAMSFDSPSGAQWRNPGVVHPKNSVAPGDVQIPQIVDREVTNVLPKTLMARRHSTASQSSTQMPVHGGGYPGEDSGRMTTRKEKRREMEMENQYRIDPQDFDVFEYPASRDLINLSPMRLDDGDIPPWIGTHHSPNGLDGDRRPSDETPWSAERVQYEWSSRTAMGEHQKKAARYRRVKALQQDEGGESPNVPTEDPQSRFSITSASTGDPGGVWYREHSGIVADNGQGLMPLPFSNLTDQERPAESNGNGHGILFAHSAPAGREVISGPVSEQQLANDFEECFDYDMYRNNI</sequence>
<feature type="region of interest" description="Disordered" evidence="1">
    <location>
        <begin position="275"/>
        <end position="310"/>
    </location>
</feature>
<reference evidence="2 3" key="1">
    <citation type="journal article" date="2016" name="Nat. Commun.">
        <title>Ectomycorrhizal ecology is imprinted in the genome of the dominant symbiotic fungus Cenococcum geophilum.</title>
        <authorList>
            <consortium name="DOE Joint Genome Institute"/>
            <person name="Peter M."/>
            <person name="Kohler A."/>
            <person name="Ohm R.A."/>
            <person name="Kuo A."/>
            <person name="Krutzmann J."/>
            <person name="Morin E."/>
            <person name="Arend M."/>
            <person name="Barry K.W."/>
            <person name="Binder M."/>
            <person name="Choi C."/>
            <person name="Clum A."/>
            <person name="Copeland A."/>
            <person name="Grisel N."/>
            <person name="Haridas S."/>
            <person name="Kipfer T."/>
            <person name="LaButti K."/>
            <person name="Lindquist E."/>
            <person name="Lipzen A."/>
            <person name="Maire R."/>
            <person name="Meier B."/>
            <person name="Mihaltcheva S."/>
            <person name="Molinier V."/>
            <person name="Murat C."/>
            <person name="Poggeler S."/>
            <person name="Quandt C.A."/>
            <person name="Sperisen C."/>
            <person name="Tritt A."/>
            <person name="Tisserant E."/>
            <person name="Crous P.W."/>
            <person name="Henrissat B."/>
            <person name="Nehls U."/>
            <person name="Egli S."/>
            <person name="Spatafora J.W."/>
            <person name="Grigoriev I.V."/>
            <person name="Martin F.M."/>
        </authorList>
    </citation>
    <scope>NUCLEOTIDE SEQUENCE [LARGE SCALE GENOMIC DNA]</scope>
    <source>
        <strain evidence="2 3">CBS 459.81</strain>
    </source>
</reference>
<name>A0A8E2EE61_9PEZI</name>
<gene>
    <name evidence="2" type="ORF">K432DRAFT_403195</name>
</gene>
<accession>A0A8E2EE61</accession>
<organism evidence="2 3">
    <name type="scientific">Lepidopterella palustris CBS 459.81</name>
    <dbReference type="NCBI Taxonomy" id="1314670"/>
    <lineage>
        <taxon>Eukaryota</taxon>
        <taxon>Fungi</taxon>
        <taxon>Dikarya</taxon>
        <taxon>Ascomycota</taxon>
        <taxon>Pezizomycotina</taxon>
        <taxon>Dothideomycetes</taxon>
        <taxon>Pleosporomycetidae</taxon>
        <taxon>Mytilinidiales</taxon>
        <taxon>Argynnaceae</taxon>
        <taxon>Lepidopterella</taxon>
    </lineage>
</organism>
<feature type="region of interest" description="Disordered" evidence="1">
    <location>
        <begin position="404"/>
        <end position="434"/>
    </location>
</feature>
<evidence type="ECO:0000256" key="1">
    <source>
        <dbReference type="SAM" id="MobiDB-lite"/>
    </source>
</evidence>
<feature type="compositionally biased region" description="Low complexity" evidence="1">
    <location>
        <begin position="49"/>
        <end position="70"/>
    </location>
</feature>
<evidence type="ECO:0000313" key="2">
    <source>
        <dbReference type="EMBL" id="OCK82134.1"/>
    </source>
</evidence>
<evidence type="ECO:0000313" key="3">
    <source>
        <dbReference type="Proteomes" id="UP000250266"/>
    </source>
</evidence>